<dbReference type="Pfam" id="PF13508">
    <property type="entry name" value="Acetyltransf_7"/>
    <property type="match status" value="1"/>
</dbReference>
<dbReference type="Proteomes" id="UP000332515">
    <property type="component" value="Unassembled WGS sequence"/>
</dbReference>
<dbReference type="EMBL" id="VWNA01000001">
    <property type="protein sequence ID" value="MQT12981.1"/>
    <property type="molecule type" value="Genomic_DNA"/>
</dbReference>
<evidence type="ECO:0000259" key="1">
    <source>
        <dbReference type="PROSITE" id="PS51186"/>
    </source>
</evidence>
<evidence type="ECO:0000313" key="3">
    <source>
        <dbReference type="Proteomes" id="UP000332515"/>
    </source>
</evidence>
<dbReference type="AlphaFoldDB" id="A0A6A7Y4D5"/>
<keyword evidence="2" id="KW-0808">Transferase</keyword>
<dbReference type="InterPro" id="IPR016181">
    <property type="entry name" value="Acyl_CoA_acyltransferase"/>
</dbReference>
<dbReference type="GO" id="GO:0016747">
    <property type="term" value="F:acyltransferase activity, transferring groups other than amino-acyl groups"/>
    <property type="evidence" value="ECO:0007669"/>
    <property type="project" value="InterPro"/>
</dbReference>
<evidence type="ECO:0000313" key="2">
    <source>
        <dbReference type="EMBL" id="MQT12981.1"/>
    </source>
</evidence>
<dbReference type="CDD" id="cd04301">
    <property type="entry name" value="NAT_SF"/>
    <property type="match status" value="1"/>
</dbReference>
<dbReference type="Gene3D" id="3.40.630.30">
    <property type="match status" value="1"/>
</dbReference>
<dbReference type="SUPFAM" id="SSF55729">
    <property type="entry name" value="Acyl-CoA N-acyltransferases (Nat)"/>
    <property type="match status" value="1"/>
</dbReference>
<reference evidence="2 3" key="1">
    <citation type="submission" date="2019-09" db="EMBL/GenBank/DDBJ databases">
        <title>Segnochrobactrum spirostomi gen. nov., sp. nov., isolated from the ciliate Spirostomum cf. yagiui and description of a novel family, Segnochrobactraceae fam. nov. within the order Rhizobiales of the class Alphaproteobacteria.</title>
        <authorList>
            <person name="Akter S."/>
            <person name="Shazib S.U.A."/>
            <person name="Shin M.K."/>
        </authorList>
    </citation>
    <scope>NUCLEOTIDE SEQUENCE [LARGE SCALE GENOMIC DNA]</scope>
    <source>
        <strain evidence="2 3">Sp-1</strain>
    </source>
</reference>
<dbReference type="PROSITE" id="PS51186">
    <property type="entry name" value="GNAT"/>
    <property type="match status" value="1"/>
</dbReference>
<gene>
    <name evidence="2" type="ORF">F0357_10035</name>
</gene>
<dbReference type="InterPro" id="IPR000182">
    <property type="entry name" value="GNAT_dom"/>
</dbReference>
<accession>A0A6A7Y4D5</accession>
<organism evidence="2 3">
    <name type="scientific">Segnochrobactrum spirostomi</name>
    <dbReference type="NCBI Taxonomy" id="2608987"/>
    <lineage>
        <taxon>Bacteria</taxon>
        <taxon>Pseudomonadati</taxon>
        <taxon>Pseudomonadota</taxon>
        <taxon>Alphaproteobacteria</taxon>
        <taxon>Hyphomicrobiales</taxon>
        <taxon>Segnochrobactraceae</taxon>
        <taxon>Segnochrobactrum</taxon>
    </lineage>
</organism>
<name>A0A6A7Y4D5_9HYPH</name>
<protein>
    <submittedName>
        <fullName evidence="2">N-acetyltransferase</fullName>
    </submittedName>
</protein>
<keyword evidence="3" id="KW-1185">Reference proteome</keyword>
<proteinExistence type="predicted"/>
<sequence length="189" mass="19791">MITLREEAPTDVGAREALLDRVFGPTRFLKSSERIRAGRLAADGLSLIAEDAATGALVGTVRLWHVSAGGRPALLLGPLAVAPELQGAGLGSVLMRRALNRAAIAGHGAVLLVGDPEYYVRFGFSGEKTEILSMPGPTERRRFLALELQPGALDRAAGRVVPTGRRLDADVETLIPVGPLAAGEGLRAA</sequence>
<feature type="domain" description="N-acetyltransferase" evidence="1">
    <location>
        <begin position="2"/>
        <end position="149"/>
    </location>
</feature>
<comment type="caution">
    <text evidence="2">The sequence shown here is derived from an EMBL/GenBank/DDBJ whole genome shotgun (WGS) entry which is preliminary data.</text>
</comment>
<dbReference type="RefSeq" id="WP_153480573.1">
    <property type="nucleotide sequence ID" value="NZ_VWNA01000001.1"/>
</dbReference>